<dbReference type="OrthoDB" id="2503533at2759"/>
<dbReference type="InterPro" id="IPR046496">
    <property type="entry name" value="DUF6589"/>
</dbReference>
<dbReference type="AlphaFoldDB" id="A0A5B0LWT7"/>
<accession>A0A5B0LWT7</accession>
<organism evidence="3 4">
    <name type="scientific">Puccinia graminis f. sp. tritici</name>
    <dbReference type="NCBI Taxonomy" id="56615"/>
    <lineage>
        <taxon>Eukaryota</taxon>
        <taxon>Fungi</taxon>
        <taxon>Dikarya</taxon>
        <taxon>Basidiomycota</taxon>
        <taxon>Pucciniomycotina</taxon>
        <taxon>Pucciniomycetes</taxon>
        <taxon>Pucciniales</taxon>
        <taxon>Pucciniaceae</taxon>
        <taxon>Puccinia</taxon>
    </lineage>
</organism>
<comment type="caution">
    <text evidence="3">The sequence shown here is derived from an EMBL/GenBank/DDBJ whole genome shotgun (WGS) entry which is preliminary data.</text>
</comment>
<gene>
    <name evidence="3" type="ORF">PGT21_005196</name>
</gene>
<reference evidence="3 4" key="1">
    <citation type="submission" date="2019-05" db="EMBL/GenBank/DDBJ databases">
        <title>Emergence of the Ug99 lineage of the wheat stem rust pathogen through somatic hybridization.</title>
        <authorList>
            <person name="Li F."/>
            <person name="Upadhyaya N.M."/>
            <person name="Sperschneider J."/>
            <person name="Matny O."/>
            <person name="Nguyen-Phuc H."/>
            <person name="Mago R."/>
            <person name="Raley C."/>
            <person name="Miller M.E."/>
            <person name="Silverstein K.A.T."/>
            <person name="Henningsen E."/>
            <person name="Hirsch C.D."/>
            <person name="Visser B."/>
            <person name="Pretorius Z.A."/>
            <person name="Steffenson B.J."/>
            <person name="Schwessinger B."/>
            <person name="Dodds P.N."/>
            <person name="Figueroa M."/>
        </authorList>
    </citation>
    <scope>NUCLEOTIDE SEQUENCE [LARGE SCALE GENOMIC DNA]</scope>
    <source>
        <strain evidence="3">21-0</strain>
    </source>
</reference>
<sequence length="870" mass="97546">MTLPAPIDLERPRRAPRMALNDKLDAICALMEELNLTPKEFMVAFLEQHHDNVSFRRRYWGTETGWDSTKKLILSIKNLTCTNINGRGLWDQFILSEAIEIASKQKPRSGVAPDGAYHNSRTVSEAFFSMEESAIRNEALVERMPFLYNLVSSCLTGNIRPMGFDSATGAKTGSFEELSDEDSDEENAEDSADELDNLDGLVLRKSRDPVSKRANRVKSVARTICAMVAFGRNRRHNGFQLSNGVIFLAAGVTERVSRYLNYIGISSSRRTAHAALQTLGKEAEENFRSRYKLDQSLSIAPLLCYDNLDFQEKVHMNAIGHTSQMFHGTWGYIHQIPPSLLPKLNPDELTKDALNRALHLGSKFTIRPEMFTPTITSTDHWEKTQKSQITRVILEYLAKPKDSRVSLSKSPPAVHPITPEDPKISMLRLMIASDNSAQGVGDVFTGIIQQSGLTPEEFHSRLQIIKGDLGSCNIFDSLRKQRCPASGDHNSLDNVLPIPGAAHTLWNIAQAVFLAHWGNKKLARDTGAWRVLHALGVPVTKPVTKKDFNLMLCHIEKIHEASLLLVANRTHLPLTELLDLSSETIAHWVDLTWDRFCSREAFQCELAKTAPSHMNFLLRLRDFGTIIEAHRAMKAGDHGRLMYMWERWAVMTQGLGKMPHYSKHLPKLIVQLKYILPTSISEVVLNSLLISPSGKAGHFVATDQYLEVLNYWLKYFFNNSGIGTKIDRLKDVFSSSIGILRFLLQLIKIESGAEVVHQSHKNRLSLDSLNNFRRMAQSIGMGQVPSDGIPPSPVPDAYLLGISKLQQEFSQRGLNRFMPYSPGILGMKEADELRASRLPTGNPAELDHHLPSDEESSTEGDAEKELAEES</sequence>
<feature type="domain" description="DUF6589" evidence="2">
    <location>
        <begin position="368"/>
        <end position="760"/>
    </location>
</feature>
<evidence type="ECO:0000259" key="2">
    <source>
        <dbReference type="Pfam" id="PF20231"/>
    </source>
</evidence>
<evidence type="ECO:0000313" key="3">
    <source>
        <dbReference type="EMBL" id="KAA1068901.1"/>
    </source>
</evidence>
<keyword evidence="4" id="KW-1185">Reference proteome</keyword>
<dbReference type="EMBL" id="VSWC01000183">
    <property type="protein sequence ID" value="KAA1068901.1"/>
    <property type="molecule type" value="Genomic_DNA"/>
</dbReference>
<proteinExistence type="predicted"/>
<evidence type="ECO:0000313" key="4">
    <source>
        <dbReference type="Proteomes" id="UP000324748"/>
    </source>
</evidence>
<evidence type="ECO:0000256" key="1">
    <source>
        <dbReference type="SAM" id="MobiDB-lite"/>
    </source>
</evidence>
<feature type="region of interest" description="Disordered" evidence="1">
    <location>
        <begin position="170"/>
        <end position="194"/>
    </location>
</feature>
<feature type="compositionally biased region" description="Basic and acidic residues" evidence="1">
    <location>
        <begin position="861"/>
        <end position="870"/>
    </location>
</feature>
<name>A0A5B0LWT7_PUCGR</name>
<feature type="compositionally biased region" description="Acidic residues" evidence="1">
    <location>
        <begin position="177"/>
        <end position="194"/>
    </location>
</feature>
<protein>
    <recommendedName>
        <fullName evidence="2">DUF6589 domain-containing protein</fullName>
    </recommendedName>
</protein>
<dbReference type="Pfam" id="PF20231">
    <property type="entry name" value="DUF6589"/>
    <property type="match status" value="1"/>
</dbReference>
<dbReference type="Proteomes" id="UP000324748">
    <property type="component" value="Unassembled WGS sequence"/>
</dbReference>
<feature type="region of interest" description="Disordered" evidence="1">
    <location>
        <begin position="831"/>
        <end position="870"/>
    </location>
</feature>